<dbReference type="PANTHER" id="PTHR45947:SF3">
    <property type="entry name" value="SULFOQUINOVOSYL TRANSFERASE SQD2"/>
    <property type="match status" value="1"/>
</dbReference>
<dbReference type="PANTHER" id="PTHR45947">
    <property type="entry name" value="SULFOQUINOVOSYL TRANSFERASE SQD2"/>
    <property type="match status" value="1"/>
</dbReference>
<proteinExistence type="predicted"/>
<dbReference type="Pfam" id="PF00534">
    <property type="entry name" value="Glycos_transf_1"/>
    <property type="match status" value="1"/>
</dbReference>
<accession>X0VQT7</accession>
<feature type="non-terminal residue" evidence="3">
    <location>
        <position position="261"/>
    </location>
</feature>
<reference evidence="3" key="1">
    <citation type="journal article" date="2014" name="Front. Microbiol.">
        <title>High frequency of phylogenetically diverse reductive dehalogenase-homologous genes in deep subseafloor sedimentary metagenomes.</title>
        <authorList>
            <person name="Kawai M."/>
            <person name="Futagami T."/>
            <person name="Toyoda A."/>
            <person name="Takaki Y."/>
            <person name="Nishi S."/>
            <person name="Hori S."/>
            <person name="Arai W."/>
            <person name="Tsubouchi T."/>
            <person name="Morono Y."/>
            <person name="Uchiyama I."/>
            <person name="Ito T."/>
            <person name="Fujiyama A."/>
            <person name="Inagaki F."/>
            <person name="Takami H."/>
        </authorList>
    </citation>
    <scope>NUCLEOTIDE SEQUENCE</scope>
    <source>
        <strain evidence="3">Expedition CK06-06</strain>
    </source>
</reference>
<evidence type="ECO:0000259" key="1">
    <source>
        <dbReference type="Pfam" id="PF00534"/>
    </source>
</evidence>
<protein>
    <recommendedName>
        <fullName evidence="4">Glycosyltransferase subfamily 4-like N-terminal domain-containing protein</fullName>
    </recommendedName>
</protein>
<gene>
    <name evidence="3" type="ORF">S01H1_51110</name>
</gene>
<dbReference type="AlphaFoldDB" id="X0VQT7"/>
<organism evidence="3">
    <name type="scientific">marine sediment metagenome</name>
    <dbReference type="NCBI Taxonomy" id="412755"/>
    <lineage>
        <taxon>unclassified sequences</taxon>
        <taxon>metagenomes</taxon>
        <taxon>ecological metagenomes</taxon>
    </lineage>
</organism>
<evidence type="ECO:0000313" key="3">
    <source>
        <dbReference type="EMBL" id="GAG20575.1"/>
    </source>
</evidence>
<dbReference type="Pfam" id="PF13579">
    <property type="entry name" value="Glyco_trans_4_4"/>
    <property type="match status" value="1"/>
</dbReference>
<dbReference type="Gene3D" id="3.40.50.2000">
    <property type="entry name" value="Glycogen Phosphorylase B"/>
    <property type="match status" value="2"/>
</dbReference>
<evidence type="ECO:0008006" key="4">
    <source>
        <dbReference type="Google" id="ProtNLM"/>
    </source>
</evidence>
<feature type="domain" description="Glycosyltransferase subfamily 4-like N-terminal" evidence="2">
    <location>
        <begin position="47"/>
        <end position="172"/>
    </location>
</feature>
<evidence type="ECO:0000259" key="2">
    <source>
        <dbReference type="Pfam" id="PF13579"/>
    </source>
</evidence>
<dbReference type="GO" id="GO:0016757">
    <property type="term" value="F:glycosyltransferase activity"/>
    <property type="evidence" value="ECO:0007669"/>
    <property type="project" value="InterPro"/>
</dbReference>
<sequence length="261" mass="29346">SLSESLSLMSHRVYAIDYESTWARNNVFDFGGLATREFNNVNRACPGASVSLRRPGLIKIPGLSRLSAGFTHYLEIQKTIKDRNIDAIILYSVPTNGLQAIHLARKFNIPVVFRSIDILHRLVPYPILRPIVRLLEKKVYSGADLLLPHTPKVARYLIAMGAKEAKVNLLPLPVELDLFRPFLDSAELRHKWGLGEQDQIILFQGTLYHFSGLDLFLHQFPTLLEQVSNAKLLLVGDGPQRPVLERIVAQLGLQKQVIITG</sequence>
<dbReference type="InterPro" id="IPR028098">
    <property type="entry name" value="Glyco_trans_4-like_N"/>
</dbReference>
<feature type="non-terminal residue" evidence="3">
    <location>
        <position position="1"/>
    </location>
</feature>
<feature type="domain" description="Glycosyl transferase family 1" evidence="1">
    <location>
        <begin position="186"/>
        <end position="261"/>
    </location>
</feature>
<dbReference type="InterPro" id="IPR001296">
    <property type="entry name" value="Glyco_trans_1"/>
</dbReference>
<name>X0VQT7_9ZZZZ</name>
<dbReference type="EMBL" id="BARS01032970">
    <property type="protein sequence ID" value="GAG20575.1"/>
    <property type="molecule type" value="Genomic_DNA"/>
</dbReference>
<dbReference type="InterPro" id="IPR050194">
    <property type="entry name" value="Glycosyltransferase_grp1"/>
</dbReference>
<dbReference type="SUPFAM" id="SSF53756">
    <property type="entry name" value="UDP-Glycosyltransferase/glycogen phosphorylase"/>
    <property type="match status" value="1"/>
</dbReference>
<comment type="caution">
    <text evidence="3">The sequence shown here is derived from an EMBL/GenBank/DDBJ whole genome shotgun (WGS) entry which is preliminary data.</text>
</comment>